<name>A0A2T0RMV5_9RHOB</name>
<dbReference type="SUPFAM" id="SSF48008">
    <property type="entry name" value="GntR ligand-binding domain-like"/>
    <property type="match status" value="1"/>
</dbReference>
<dbReference type="Gene3D" id="1.20.120.530">
    <property type="entry name" value="GntR ligand-binding domain-like"/>
    <property type="match status" value="1"/>
</dbReference>
<keyword evidence="1" id="KW-0805">Transcription regulation</keyword>
<protein>
    <submittedName>
        <fullName evidence="5">GntR family transcriptional regulator</fullName>
    </submittedName>
</protein>
<evidence type="ECO:0000313" key="5">
    <source>
        <dbReference type="EMBL" id="PRY22488.1"/>
    </source>
</evidence>
<proteinExistence type="predicted"/>
<gene>
    <name evidence="5" type="ORF">CLV78_10628</name>
</gene>
<dbReference type="EMBL" id="PVTD01000006">
    <property type="protein sequence ID" value="PRY22488.1"/>
    <property type="molecule type" value="Genomic_DNA"/>
</dbReference>
<keyword evidence="2" id="KW-0238">DNA-binding</keyword>
<dbReference type="Pfam" id="PF07729">
    <property type="entry name" value="FCD"/>
    <property type="match status" value="1"/>
</dbReference>
<reference evidence="5 6" key="1">
    <citation type="submission" date="2018-03" db="EMBL/GenBank/DDBJ databases">
        <title>Genomic Encyclopedia of Archaeal and Bacterial Type Strains, Phase II (KMG-II): from individual species to whole genera.</title>
        <authorList>
            <person name="Goeker M."/>
        </authorList>
    </citation>
    <scope>NUCLEOTIDE SEQUENCE [LARGE SCALE GENOMIC DNA]</scope>
    <source>
        <strain evidence="5 6">DSM 29328</strain>
    </source>
</reference>
<evidence type="ECO:0000256" key="2">
    <source>
        <dbReference type="ARBA" id="ARBA00023125"/>
    </source>
</evidence>
<dbReference type="InterPro" id="IPR011711">
    <property type="entry name" value="GntR_C"/>
</dbReference>
<dbReference type="PANTHER" id="PTHR43537">
    <property type="entry name" value="TRANSCRIPTIONAL REGULATOR, GNTR FAMILY"/>
    <property type="match status" value="1"/>
</dbReference>
<dbReference type="AlphaFoldDB" id="A0A2T0RMV5"/>
<keyword evidence="3" id="KW-0804">Transcription</keyword>
<keyword evidence="6" id="KW-1185">Reference proteome</keyword>
<evidence type="ECO:0000256" key="1">
    <source>
        <dbReference type="ARBA" id="ARBA00023015"/>
    </source>
</evidence>
<dbReference type="InterPro" id="IPR000524">
    <property type="entry name" value="Tscrpt_reg_HTH_GntR"/>
</dbReference>
<evidence type="ECO:0000256" key="3">
    <source>
        <dbReference type="ARBA" id="ARBA00023163"/>
    </source>
</evidence>
<evidence type="ECO:0000259" key="4">
    <source>
        <dbReference type="PROSITE" id="PS50949"/>
    </source>
</evidence>
<dbReference type="RefSeq" id="WP_106205571.1">
    <property type="nucleotide sequence ID" value="NZ_PVTD01000006.1"/>
</dbReference>
<evidence type="ECO:0000313" key="6">
    <source>
        <dbReference type="Proteomes" id="UP000239480"/>
    </source>
</evidence>
<dbReference type="Pfam" id="PF00392">
    <property type="entry name" value="GntR"/>
    <property type="match status" value="1"/>
</dbReference>
<dbReference type="InterPro" id="IPR036388">
    <property type="entry name" value="WH-like_DNA-bd_sf"/>
</dbReference>
<dbReference type="Gene3D" id="1.10.10.10">
    <property type="entry name" value="Winged helix-like DNA-binding domain superfamily/Winged helix DNA-binding domain"/>
    <property type="match status" value="2"/>
</dbReference>
<dbReference type="Proteomes" id="UP000239480">
    <property type="component" value="Unassembled WGS sequence"/>
</dbReference>
<dbReference type="InterPro" id="IPR008920">
    <property type="entry name" value="TF_FadR/GntR_C"/>
</dbReference>
<dbReference type="GO" id="GO:0003677">
    <property type="term" value="F:DNA binding"/>
    <property type="evidence" value="ECO:0007669"/>
    <property type="project" value="UniProtKB-KW"/>
</dbReference>
<dbReference type="PROSITE" id="PS50949">
    <property type="entry name" value="HTH_GNTR"/>
    <property type="match status" value="1"/>
</dbReference>
<dbReference type="OrthoDB" id="9799812at2"/>
<dbReference type="PANTHER" id="PTHR43537:SF51">
    <property type="entry name" value="HTH-TYPE TRANSCRIPTIONAL REGULATOR LGOR-RELATED"/>
    <property type="match status" value="1"/>
</dbReference>
<sequence>MSRDNVIYKEAYNRSLDRIAEFGAGECQPSEARIASLLGITRTTVRAVLEHLQEVGILQWEGRRKAILRLSAPQDYYPADETVSRSEQVETVFMEHVLGGDLAPGTILRESELARDFGLSLSAVREFLIRFSRIGLIEKEPNRHWVLRGFTRSFAMEVFEVRETWEKLAFDRFLAAGPDPEMQKALLAMRPELEAIRTDIDRRYLEFPGQDEAFHRLNFEYLNNRFVYDFFPVVLMIFHYHYRWNKSDEKERNLAAIEVHLAVIEALAEGDTAAARRAFHSHLDQARRTLLQSVRWGEEP</sequence>
<dbReference type="PRINTS" id="PR00035">
    <property type="entry name" value="HTHGNTR"/>
</dbReference>
<dbReference type="SMART" id="SM00895">
    <property type="entry name" value="FCD"/>
    <property type="match status" value="1"/>
</dbReference>
<dbReference type="InterPro" id="IPR036390">
    <property type="entry name" value="WH_DNA-bd_sf"/>
</dbReference>
<dbReference type="GO" id="GO:0003700">
    <property type="term" value="F:DNA-binding transcription factor activity"/>
    <property type="evidence" value="ECO:0007669"/>
    <property type="project" value="InterPro"/>
</dbReference>
<feature type="domain" description="HTH gntR-type" evidence="4">
    <location>
        <begin position="83"/>
        <end position="150"/>
    </location>
</feature>
<organism evidence="5 6">
    <name type="scientific">Aliiruegeria haliotis</name>
    <dbReference type="NCBI Taxonomy" id="1280846"/>
    <lineage>
        <taxon>Bacteria</taxon>
        <taxon>Pseudomonadati</taxon>
        <taxon>Pseudomonadota</taxon>
        <taxon>Alphaproteobacteria</taxon>
        <taxon>Rhodobacterales</taxon>
        <taxon>Roseobacteraceae</taxon>
        <taxon>Aliiruegeria</taxon>
    </lineage>
</organism>
<comment type="caution">
    <text evidence="5">The sequence shown here is derived from an EMBL/GenBank/DDBJ whole genome shotgun (WGS) entry which is preliminary data.</text>
</comment>
<accession>A0A2T0RMV5</accession>
<dbReference type="SUPFAM" id="SSF46785">
    <property type="entry name" value="Winged helix' DNA-binding domain"/>
    <property type="match status" value="2"/>
</dbReference>